<dbReference type="Proteomes" id="UP000409037">
    <property type="component" value="Unassembled WGS sequence"/>
</dbReference>
<dbReference type="RefSeq" id="WP_150799643.1">
    <property type="nucleotide sequence ID" value="NZ_CABVHU010000011.1"/>
</dbReference>
<organism evidence="2 3">
    <name type="scientific">Pseudomonas fluorescens</name>
    <dbReference type="NCBI Taxonomy" id="294"/>
    <lineage>
        <taxon>Bacteria</taxon>
        <taxon>Pseudomonadati</taxon>
        <taxon>Pseudomonadota</taxon>
        <taxon>Gammaproteobacteria</taxon>
        <taxon>Pseudomonadales</taxon>
        <taxon>Pseudomonadaceae</taxon>
        <taxon>Pseudomonas</taxon>
    </lineage>
</organism>
<name>A0A5E7RUG7_PSEFL</name>
<evidence type="ECO:0000256" key="1">
    <source>
        <dbReference type="SAM" id="Phobius"/>
    </source>
</evidence>
<keyword evidence="1" id="KW-1133">Transmembrane helix</keyword>
<protein>
    <recommendedName>
        <fullName evidence="4">DUF2897 domain-containing protein</fullName>
    </recommendedName>
</protein>
<dbReference type="Pfam" id="PF11446">
    <property type="entry name" value="DUF2897"/>
    <property type="match status" value="1"/>
</dbReference>
<dbReference type="OrthoDB" id="6184284at2"/>
<feature type="transmembrane region" description="Helical" evidence="1">
    <location>
        <begin position="6"/>
        <end position="23"/>
    </location>
</feature>
<dbReference type="InterPro" id="IPR021550">
    <property type="entry name" value="DUF2897"/>
</dbReference>
<reference evidence="2 3" key="1">
    <citation type="submission" date="2019-09" db="EMBL/GenBank/DDBJ databases">
        <authorList>
            <person name="Chandra G."/>
            <person name="Truman W A."/>
        </authorList>
    </citation>
    <scope>NUCLEOTIDE SEQUENCE [LARGE SCALE GENOMIC DNA]</scope>
    <source>
        <strain evidence="2">PS833</strain>
    </source>
</reference>
<gene>
    <name evidence="2" type="ORF">PS833_04299</name>
</gene>
<dbReference type="EMBL" id="CABVHU010000011">
    <property type="protein sequence ID" value="VVO22167.1"/>
    <property type="molecule type" value="Genomic_DNA"/>
</dbReference>
<keyword evidence="1" id="KW-0812">Transmembrane</keyword>
<keyword evidence="1" id="KW-0472">Membrane</keyword>
<dbReference type="AlphaFoldDB" id="A0A5E7RUG7"/>
<accession>A0A5E7RUG7</accession>
<sequence length="55" mass="6252">MPWYAWLILVVAIGSIVGGLMMLRDTAHKVELTEEQRKRVAERNAQADAKDAQDR</sequence>
<evidence type="ECO:0000313" key="2">
    <source>
        <dbReference type="EMBL" id="VVO22167.1"/>
    </source>
</evidence>
<proteinExistence type="predicted"/>
<evidence type="ECO:0000313" key="3">
    <source>
        <dbReference type="Proteomes" id="UP000409037"/>
    </source>
</evidence>
<evidence type="ECO:0008006" key="4">
    <source>
        <dbReference type="Google" id="ProtNLM"/>
    </source>
</evidence>